<evidence type="ECO:0000256" key="2">
    <source>
        <dbReference type="ARBA" id="ARBA00022801"/>
    </source>
</evidence>
<dbReference type="SUPFAM" id="SSF53187">
    <property type="entry name" value="Zn-dependent exopeptidases"/>
    <property type="match status" value="1"/>
</dbReference>
<comment type="cofactor">
    <cofactor evidence="3">
        <name>Mn(2+)</name>
        <dbReference type="ChEBI" id="CHEBI:29035"/>
    </cofactor>
    <text evidence="3">The Mn(2+) ion enhances activity.</text>
</comment>
<dbReference type="HOGENOM" id="CLU_023257_1_1_4"/>
<dbReference type="PANTHER" id="PTHR11014:SF63">
    <property type="entry name" value="METALLOPEPTIDASE, PUTATIVE (AFU_ORTHOLOGUE AFUA_6G09600)-RELATED"/>
    <property type="match status" value="1"/>
</dbReference>
<dbReference type="FunFam" id="3.30.70.360:FF:000014">
    <property type="entry name" value="N-acyl-L-amino acid amidohydrolase"/>
    <property type="match status" value="1"/>
</dbReference>
<dbReference type="GO" id="GO:0046872">
    <property type="term" value="F:metal ion binding"/>
    <property type="evidence" value="ECO:0007669"/>
    <property type="project" value="UniProtKB-KW"/>
</dbReference>
<dbReference type="EMBL" id="CP000150">
    <property type="protein sequence ID" value="ABB06496.1"/>
    <property type="molecule type" value="Genomic_DNA"/>
</dbReference>
<reference evidence="5" key="1">
    <citation type="submission" date="2009-01" db="EMBL/GenBank/DDBJ databases">
        <title>Complete sequence of chromosome 3 of Burkholderia sp. 383.</title>
        <authorList>
            <consortium name="US DOE Joint Genome Institute"/>
            <person name="Copeland A."/>
            <person name="Lucas S."/>
            <person name="Lapidus A."/>
            <person name="Barry K."/>
            <person name="Detter J.C."/>
            <person name="Glavina T."/>
            <person name="Hammon N."/>
            <person name="Israni S."/>
            <person name="Pitluck S."/>
            <person name="Chain P."/>
            <person name="Malfatti S."/>
            <person name="Shin M."/>
            <person name="Vergez L."/>
            <person name="Schmutz J."/>
            <person name="Larimer F."/>
            <person name="Land M."/>
            <person name="Kyrpides N."/>
            <person name="Lykidis A."/>
            <person name="Richardson P."/>
        </authorList>
    </citation>
    <scope>NUCLEOTIDE SEQUENCE</scope>
    <source>
        <strain evidence="5">383</strain>
    </source>
</reference>
<dbReference type="GO" id="GO:0047980">
    <property type="term" value="F:hippurate hydrolase activity"/>
    <property type="evidence" value="ECO:0007669"/>
    <property type="project" value="UniProtKB-EC"/>
</dbReference>
<dbReference type="InterPro" id="IPR011650">
    <property type="entry name" value="Peptidase_M20_dimer"/>
</dbReference>
<dbReference type="Gene3D" id="3.40.630.10">
    <property type="entry name" value="Zn peptidases"/>
    <property type="match status" value="1"/>
</dbReference>
<dbReference type="Pfam" id="PF01546">
    <property type="entry name" value="Peptidase_M20"/>
    <property type="match status" value="1"/>
</dbReference>
<evidence type="ECO:0000259" key="4">
    <source>
        <dbReference type="Pfam" id="PF07687"/>
    </source>
</evidence>
<name>Q39M20_BURL3</name>
<gene>
    <name evidence="5" type="ordered locus">Bcep18194_C7452</name>
</gene>
<evidence type="ECO:0000313" key="6">
    <source>
        <dbReference type="Proteomes" id="UP000002705"/>
    </source>
</evidence>
<dbReference type="AlphaFoldDB" id="Q39M20"/>
<dbReference type="InterPro" id="IPR002933">
    <property type="entry name" value="Peptidase_M20"/>
</dbReference>
<dbReference type="KEGG" id="bur:Bcep18194_C7452"/>
<dbReference type="EC" id="3.5.1.32" evidence="5"/>
<feature type="domain" description="Peptidase M20 dimerisation" evidence="4">
    <location>
        <begin position="218"/>
        <end position="307"/>
    </location>
</feature>
<feature type="binding site" evidence="3">
    <location>
        <position position="135"/>
    </location>
    <ligand>
        <name>Mn(2+)</name>
        <dbReference type="ChEBI" id="CHEBI:29035"/>
        <label>2</label>
    </ligand>
</feature>
<evidence type="ECO:0000313" key="5">
    <source>
        <dbReference type="EMBL" id="ABB06496.1"/>
    </source>
</evidence>
<dbReference type="SUPFAM" id="SSF55031">
    <property type="entry name" value="Bacterial exopeptidase dimerisation domain"/>
    <property type="match status" value="1"/>
</dbReference>
<feature type="binding site" evidence="3">
    <location>
        <position position="388"/>
    </location>
    <ligand>
        <name>Mn(2+)</name>
        <dbReference type="ChEBI" id="CHEBI:29035"/>
        <label>2</label>
    </ligand>
</feature>
<feature type="binding site" evidence="3">
    <location>
        <position position="194"/>
    </location>
    <ligand>
        <name>Mn(2+)</name>
        <dbReference type="ChEBI" id="CHEBI:29035"/>
        <label>2</label>
    </ligand>
</feature>
<dbReference type="PANTHER" id="PTHR11014">
    <property type="entry name" value="PEPTIDASE M20 FAMILY MEMBER"/>
    <property type="match status" value="1"/>
</dbReference>
<proteinExistence type="inferred from homology"/>
<dbReference type="CDD" id="cd05666">
    <property type="entry name" value="M20_Acy1-like"/>
    <property type="match status" value="1"/>
</dbReference>
<dbReference type="InterPro" id="IPR017439">
    <property type="entry name" value="Amidohydrolase"/>
</dbReference>
<sequence length="416" mass="44665">MSMRNWKLAAGAPPLVCELRHNRRPEVYKEAIVASNPVDFDIDELVALRRDIHANPEVAFAEHRTSELVAAKLRAWDIETHTGIGRTGVVGVVHGQRGPGRVIAFRADMDALPMEEEGRPLHRSLRQGVFHGCGHDGHTAMLLGAARHFSRHRDFAGTLVLVFQPAEETGGGANAMLADGLETRFGYDEIYALHNAPHFAPGTFGVLDGAMLASCDEVVIRIDGVGGHGSAPEKTRDPVMAAGQLICALQTVVSRSIEPSATAVLSIGSVHAGSAPNVIPSHAELTGTLRAFDETVRALAKSRIDTICAGVATLSECDIAVEFRNSSPATVNHREQAEAAARVASGIFGAENVLRDFPPLNGSEDFSEFLLRRPGAYALLGQGGVYCHHPEFDFNDDVLPLGVRFFVELAHARFAA</sequence>
<dbReference type="Proteomes" id="UP000002705">
    <property type="component" value="Chromosome 3"/>
</dbReference>
<feature type="binding site" evidence="3">
    <location>
        <position position="133"/>
    </location>
    <ligand>
        <name>Mn(2+)</name>
        <dbReference type="ChEBI" id="CHEBI:29035"/>
        <label>2</label>
    </ligand>
</feature>
<keyword evidence="3" id="KW-0479">Metal-binding</keyword>
<dbReference type="Gene3D" id="3.30.70.360">
    <property type="match status" value="1"/>
</dbReference>
<dbReference type="NCBIfam" id="TIGR01891">
    <property type="entry name" value="amidohydrolases"/>
    <property type="match status" value="1"/>
</dbReference>
<evidence type="ECO:0000256" key="1">
    <source>
        <dbReference type="ARBA" id="ARBA00006153"/>
    </source>
</evidence>
<keyword evidence="2 5" id="KW-0378">Hydrolase</keyword>
<dbReference type="PATRIC" id="fig|482957.22.peg.8049"/>
<keyword evidence="3" id="KW-0464">Manganese</keyword>
<keyword evidence="6" id="KW-1185">Reference proteome</keyword>
<dbReference type="InterPro" id="IPR036264">
    <property type="entry name" value="Bact_exopeptidase_dim_dom"/>
</dbReference>
<organism evidence="5 6">
    <name type="scientific">Burkholderia lata (strain ATCC 17760 / DSM 23089 / LMG 22485 / NCIMB 9086 / R18194 / 383)</name>
    <dbReference type="NCBI Taxonomy" id="482957"/>
    <lineage>
        <taxon>Bacteria</taxon>
        <taxon>Pseudomonadati</taxon>
        <taxon>Pseudomonadota</taxon>
        <taxon>Betaproteobacteria</taxon>
        <taxon>Burkholderiales</taxon>
        <taxon>Burkholderiaceae</taxon>
        <taxon>Burkholderia</taxon>
        <taxon>Burkholderia cepacia complex</taxon>
    </lineage>
</organism>
<evidence type="ECO:0000256" key="3">
    <source>
        <dbReference type="PIRSR" id="PIRSR005962-1"/>
    </source>
</evidence>
<dbReference type="Pfam" id="PF07687">
    <property type="entry name" value="M20_dimer"/>
    <property type="match status" value="1"/>
</dbReference>
<protein>
    <submittedName>
        <fullName evidence="5">Peptidase M20D, amidohydrolase</fullName>
        <ecNumber evidence="5">3.5.1.32</ecNumber>
    </submittedName>
</protein>
<dbReference type="PIRSF" id="PIRSF005962">
    <property type="entry name" value="Pept_M20D_amidohydro"/>
    <property type="match status" value="1"/>
</dbReference>
<feature type="binding site" evidence="3">
    <location>
        <position position="168"/>
    </location>
    <ligand>
        <name>Mn(2+)</name>
        <dbReference type="ChEBI" id="CHEBI:29035"/>
        <label>2</label>
    </ligand>
</feature>
<accession>Q39M20</accession>
<comment type="similarity">
    <text evidence="1">Belongs to the peptidase M20 family.</text>
</comment>